<evidence type="ECO:0000256" key="9">
    <source>
        <dbReference type="ARBA" id="ARBA00023136"/>
    </source>
</evidence>
<keyword evidence="6" id="KW-0560">Oxidoreductase</keyword>
<dbReference type="PANTHER" id="PTHR11351">
    <property type="entry name" value="ACYL-COA DESATURASE"/>
    <property type="match status" value="1"/>
</dbReference>
<sequence length="326" mass="36373">MSVVSQEPPFGVVIGGPAAFQKRFEHGLILISLLLGCAGAAYWYFGLGKPLTWIDISSFLVGYTVINIGVGMVLHRYFSHKSYETYTWMRYVLGSFATMACQGSILKWAADHRRHHSHTDECGDLHSPHVDHHCHDTDTLRGMFHAHIGWAFDDTTTDLKIYGKGLADDPVVQFFGRTRYFWYVASVAIFPGIYGYALGGFDGMMGSILFGGFVRTFVLLNAVLAVNSIGHKWGSERYGQDNHSKNNFWLALLTFGDGFHNNHHHFPRAAMAGHRWWEIDVNGWIIHGMGKIGLAWNVVSVPESVLYPETVPVAQDNEAPKGKAVA</sequence>
<keyword evidence="4" id="KW-0276">Fatty acid metabolism</keyword>
<dbReference type="PRINTS" id="PR00075">
    <property type="entry name" value="FACDDSATRASE"/>
</dbReference>
<dbReference type="PANTHER" id="PTHR11351:SF3">
    <property type="entry name" value="BLL4393 PROTEIN"/>
    <property type="match status" value="1"/>
</dbReference>
<evidence type="ECO:0000256" key="3">
    <source>
        <dbReference type="ARBA" id="ARBA00022692"/>
    </source>
</evidence>
<reference evidence="12" key="1">
    <citation type="journal article" date="2014" name="Int. J. Syst. Evol. Microbiol.">
        <title>Complete genome sequence of Corynebacterium casei LMG S-19264T (=DSM 44701T), isolated from a smear-ripened cheese.</title>
        <authorList>
            <consortium name="US DOE Joint Genome Institute (JGI-PGF)"/>
            <person name="Walter F."/>
            <person name="Albersmeier A."/>
            <person name="Kalinowski J."/>
            <person name="Ruckert C."/>
        </authorList>
    </citation>
    <scope>NUCLEOTIDE SEQUENCE</scope>
    <source>
        <strain evidence="12">CCM 7684</strain>
    </source>
</reference>
<comment type="caution">
    <text evidence="12">The sequence shown here is derived from an EMBL/GenBank/DDBJ whole genome shotgun (WGS) entry which is preliminary data.</text>
</comment>
<evidence type="ECO:0000256" key="4">
    <source>
        <dbReference type="ARBA" id="ARBA00022832"/>
    </source>
</evidence>
<evidence type="ECO:0000256" key="10">
    <source>
        <dbReference type="SAM" id="Phobius"/>
    </source>
</evidence>
<keyword evidence="5 10" id="KW-1133">Transmembrane helix</keyword>
<evidence type="ECO:0000256" key="1">
    <source>
        <dbReference type="ARBA" id="ARBA00004141"/>
    </source>
</evidence>
<evidence type="ECO:0000256" key="8">
    <source>
        <dbReference type="ARBA" id="ARBA00023098"/>
    </source>
</evidence>
<evidence type="ECO:0000256" key="6">
    <source>
        <dbReference type="ARBA" id="ARBA00023002"/>
    </source>
</evidence>
<evidence type="ECO:0000313" key="13">
    <source>
        <dbReference type="Proteomes" id="UP000602745"/>
    </source>
</evidence>
<gene>
    <name evidence="12" type="ORF">GCM10007276_19030</name>
</gene>
<keyword evidence="9 10" id="KW-0472">Membrane</keyword>
<organism evidence="12 13">
    <name type="scientific">Agaricicola taiwanensis</name>
    <dbReference type="NCBI Taxonomy" id="591372"/>
    <lineage>
        <taxon>Bacteria</taxon>
        <taxon>Pseudomonadati</taxon>
        <taxon>Pseudomonadota</taxon>
        <taxon>Alphaproteobacteria</taxon>
        <taxon>Rhodobacterales</taxon>
        <taxon>Paracoccaceae</taxon>
        <taxon>Agaricicola</taxon>
    </lineage>
</organism>
<keyword evidence="3 10" id="KW-0812">Transmembrane</keyword>
<reference evidence="12" key="2">
    <citation type="submission" date="2020-09" db="EMBL/GenBank/DDBJ databases">
        <authorList>
            <person name="Sun Q."/>
            <person name="Sedlacek I."/>
        </authorList>
    </citation>
    <scope>NUCLEOTIDE SEQUENCE</scope>
    <source>
        <strain evidence="12">CCM 7684</strain>
    </source>
</reference>
<dbReference type="GO" id="GO:0016717">
    <property type="term" value="F:oxidoreductase activity, acting on paired donors, with oxidation of a pair of donors resulting in the reduction of molecular oxygen to two molecules of water"/>
    <property type="evidence" value="ECO:0007669"/>
    <property type="project" value="InterPro"/>
</dbReference>
<feature type="transmembrane region" description="Helical" evidence="10">
    <location>
        <begin position="51"/>
        <end position="74"/>
    </location>
</feature>
<evidence type="ECO:0000256" key="2">
    <source>
        <dbReference type="ARBA" id="ARBA00008749"/>
    </source>
</evidence>
<dbReference type="AlphaFoldDB" id="A0A8J2VWS5"/>
<accession>A0A8J2VWS5</accession>
<feature type="transmembrane region" description="Helical" evidence="10">
    <location>
        <begin position="204"/>
        <end position="227"/>
    </location>
</feature>
<dbReference type="RefSeq" id="WP_188409494.1">
    <property type="nucleotide sequence ID" value="NZ_BMCP01000002.1"/>
</dbReference>
<dbReference type="InterPro" id="IPR015876">
    <property type="entry name" value="Acyl-CoA_DS"/>
</dbReference>
<proteinExistence type="inferred from homology"/>
<evidence type="ECO:0000256" key="7">
    <source>
        <dbReference type="ARBA" id="ARBA00023004"/>
    </source>
</evidence>
<keyword evidence="13" id="KW-1185">Reference proteome</keyword>
<evidence type="ECO:0000313" key="12">
    <source>
        <dbReference type="EMBL" id="GGE41914.1"/>
    </source>
</evidence>
<feature type="transmembrane region" description="Helical" evidence="10">
    <location>
        <begin position="180"/>
        <end position="198"/>
    </location>
</feature>
<feature type="domain" description="Fatty acid desaturase" evidence="11">
    <location>
        <begin position="58"/>
        <end position="277"/>
    </location>
</feature>
<dbReference type="CDD" id="cd03505">
    <property type="entry name" value="Delta9-FADS-like"/>
    <property type="match status" value="1"/>
</dbReference>
<comment type="subcellular location">
    <subcellularLocation>
        <location evidence="1">Membrane</location>
        <topology evidence="1">Multi-pass membrane protein</topology>
    </subcellularLocation>
</comment>
<dbReference type="Pfam" id="PF00487">
    <property type="entry name" value="FA_desaturase"/>
    <property type="match status" value="1"/>
</dbReference>
<dbReference type="GO" id="GO:0006631">
    <property type="term" value="P:fatty acid metabolic process"/>
    <property type="evidence" value="ECO:0007669"/>
    <property type="project" value="UniProtKB-KW"/>
</dbReference>
<comment type="similarity">
    <text evidence="2">Belongs to the fatty acid desaturase type 2 family.</text>
</comment>
<feature type="transmembrane region" description="Helical" evidence="10">
    <location>
        <begin position="27"/>
        <end position="45"/>
    </location>
</feature>
<evidence type="ECO:0000259" key="11">
    <source>
        <dbReference type="Pfam" id="PF00487"/>
    </source>
</evidence>
<keyword evidence="7" id="KW-0408">Iron</keyword>
<dbReference type="Proteomes" id="UP000602745">
    <property type="component" value="Unassembled WGS sequence"/>
</dbReference>
<dbReference type="GO" id="GO:0016020">
    <property type="term" value="C:membrane"/>
    <property type="evidence" value="ECO:0007669"/>
    <property type="project" value="UniProtKB-SubCell"/>
</dbReference>
<dbReference type="InterPro" id="IPR005804">
    <property type="entry name" value="FA_desaturase_dom"/>
</dbReference>
<protein>
    <submittedName>
        <fullName evidence="12">Acyl-CoA desaturase</fullName>
    </submittedName>
</protein>
<dbReference type="EMBL" id="BMCP01000002">
    <property type="protein sequence ID" value="GGE41914.1"/>
    <property type="molecule type" value="Genomic_DNA"/>
</dbReference>
<keyword evidence="8" id="KW-0443">Lipid metabolism</keyword>
<name>A0A8J2VWS5_9RHOB</name>
<evidence type="ECO:0000256" key="5">
    <source>
        <dbReference type="ARBA" id="ARBA00022989"/>
    </source>
</evidence>